<dbReference type="EMBL" id="JACCFM010000001">
    <property type="protein sequence ID" value="NYJ21494.1"/>
    <property type="molecule type" value="Genomic_DNA"/>
</dbReference>
<keyword evidence="3" id="KW-1185">Reference proteome</keyword>
<protein>
    <submittedName>
        <fullName evidence="2">Uncharacterized protein</fullName>
    </submittedName>
</protein>
<keyword evidence="1" id="KW-0812">Transmembrane</keyword>
<dbReference type="AlphaFoldDB" id="A0A7Z0EIJ2"/>
<comment type="caution">
    <text evidence="2">The sequence shown here is derived from an EMBL/GenBank/DDBJ whole genome shotgun (WGS) entry which is preliminary data.</text>
</comment>
<keyword evidence="1" id="KW-0472">Membrane</keyword>
<organism evidence="2 3">
    <name type="scientific">Glaciibacter psychrotolerans</name>
    <dbReference type="NCBI Taxonomy" id="670054"/>
    <lineage>
        <taxon>Bacteria</taxon>
        <taxon>Bacillati</taxon>
        <taxon>Actinomycetota</taxon>
        <taxon>Actinomycetes</taxon>
        <taxon>Micrococcales</taxon>
        <taxon>Microbacteriaceae</taxon>
        <taxon>Glaciibacter</taxon>
    </lineage>
</organism>
<proteinExistence type="predicted"/>
<gene>
    <name evidence="2" type="ORF">HNR05_003285</name>
</gene>
<accession>A0A7Z0EIJ2</accession>
<feature type="transmembrane region" description="Helical" evidence="1">
    <location>
        <begin position="232"/>
        <end position="252"/>
    </location>
</feature>
<evidence type="ECO:0000256" key="1">
    <source>
        <dbReference type="SAM" id="Phobius"/>
    </source>
</evidence>
<evidence type="ECO:0000313" key="2">
    <source>
        <dbReference type="EMBL" id="NYJ21494.1"/>
    </source>
</evidence>
<keyword evidence="1" id="KW-1133">Transmembrane helix</keyword>
<evidence type="ECO:0000313" key="3">
    <source>
        <dbReference type="Proteomes" id="UP000537260"/>
    </source>
</evidence>
<dbReference type="RefSeq" id="WP_179580084.1">
    <property type="nucleotide sequence ID" value="NZ_JACCFM010000001.1"/>
</dbReference>
<reference evidence="2 3" key="1">
    <citation type="submission" date="2020-07" db="EMBL/GenBank/DDBJ databases">
        <title>Sequencing the genomes of 1000 actinobacteria strains.</title>
        <authorList>
            <person name="Klenk H.-P."/>
        </authorList>
    </citation>
    <scope>NUCLEOTIDE SEQUENCE [LARGE SCALE GENOMIC DNA]</scope>
    <source>
        <strain evidence="2 3">LI1</strain>
    </source>
</reference>
<name>A0A7Z0EIJ2_9MICO</name>
<feature type="transmembrane region" description="Helical" evidence="1">
    <location>
        <begin position="164"/>
        <end position="185"/>
    </location>
</feature>
<dbReference type="Proteomes" id="UP000537260">
    <property type="component" value="Unassembled WGS sequence"/>
</dbReference>
<sequence length="358" mass="39227">MVNNMRDARNSLHNIERDAKSAANSAGQSAHSNAATARAAQSAASGAWVGAGFQAVSAFQSARAARAAEETLALNHAMAERQYAAAEQTTRYQFAAWRQSAEGTAFMAWRVPAFRLGQFLLNRDSEWMQGWARAIGRAQAETPNDEKRRFMQHPARLKQTGLKVASLVSLTFGVFFLLGLLFQVFSATLVQSAPSRSGFTYEQCLDVLADPTNFLIDEANCEAINPNPAGPIVVQAVPMVLFLGLAVMFVVLRRFKQRAARMDPTVPNEAQARITRWGFDPLAVAPGYAGFEWYHVPSNSTLADRLMKLALFDGHGHPPAQSALVTLDVPGAWPPHENHPVEINELLVKFQQERPVVG</sequence>